<dbReference type="InterPro" id="IPR029058">
    <property type="entry name" value="AB_hydrolase_fold"/>
</dbReference>
<dbReference type="RefSeq" id="WP_157164819.1">
    <property type="nucleotide sequence ID" value="NZ_WPNZ01000003.1"/>
</dbReference>
<dbReference type="InterPro" id="IPR020802">
    <property type="entry name" value="TesA-like"/>
</dbReference>
<comment type="similarity">
    <text evidence="1">Belongs to the thioesterase family.</text>
</comment>
<dbReference type="GO" id="GO:0008610">
    <property type="term" value="P:lipid biosynthetic process"/>
    <property type="evidence" value="ECO:0007669"/>
    <property type="project" value="TreeGrafter"/>
</dbReference>
<dbReference type="EMBL" id="WPNZ01000003">
    <property type="protein sequence ID" value="MVO84686.1"/>
    <property type="molecule type" value="Genomic_DNA"/>
</dbReference>
<dbReference type="PANTHER" id="PTHR11487">
    <property type="entry name" value="THIOESTERASE"/>
    <property type="match status" value="1"/>
</dbReference>
<dbReference type="SMART" id="SM00824">
    <property type="entry name" value="PKS_TE"/>
    <property type="match status" value="1"/>
</dbReference>
<dbReference type="Gene3D" id="3.40.50.1820">
    <property type="entry name" value="alpha/beta hydrolase"/>
    <property type="match status" value="1"/>
</dbReference>
<dbReference type="Pfam" id="PF00975">
    <property type="entry name" value="Thioesterase"/>
    <property type="match status" value="1"/>
</dbReference>
<comment type="caution">
    <text evidence="4">The sequence shown here is derived from an EMBL/GenBank/DDBJ whole genome shotgun (WGS) entry which is preliminary data.</text>
</comment>
<accession>A0A6L6WW32</accession>
<evidence type="ECO:0000313" key="5">
    <source>
        <dbReference type="Proteomes" id="UP000483802"/>
    </source>
</evidence>
<sequence length="242" mass="26161">MVWTETVEPRPFASARLVCFPHAGGSPYFFRSWGKALPGVEVHSVCYPGRAHRIGEEVATDLTRMAGDIARELRPLPDGRPTLFFGHSMGAAVAYEVARAWQAEGARVSHLFASAARAPHLAQGSPEQVAAMDDEAVLALLARLGGTEAELLDNPAFLELVLPYVRADFRMVAGYAGQRNAPLDCPVTALVGVEDVRVTTEQATAWREATRGAFTFLSRPGGHFYLAEDPPFAAIEETLRAG</sequence>
<gene>
    <name evidence="4" type="ORF">GPA10_07870</name>
</gene>
<organism evidence="4 5">
    <name type="scientific">Streptomyces typhae</name>
    <dbReference type="NCBI Taxonomy" id="2681492"/>
    <lineage>
        <taxon>Bacteria</taxon>
        <taxon>Bacillati</taxon>
        <taxon>Actinomycetota</taxon>
        <taxon>Actinomycetes</taxon>
        <taxon>Kitasatosporales</taxon>
        <taxon>Streptomycetaceae</taxon>
        <taxon>Streptomyces</taxon>
    </lineage>
</organism>
<keyword evidence="5" id="KW-1185">Reference proteome</keyword>
<evidence type="ECO:0000313" key="4">
    <source>
        <dbReference type="EMBL" id="MVO84686.1"/>
    </source>
</evidence>
<keyword evidence="2 4" id="KW-0378">Hydrolase</keyword>
<dbReference type="InterPro" id="IPR012223">
    <property type="entry name" value="TEII"/>
</dbReference>
<protein>
    <submittedName>
        <fullName evidence="4">Alpha/beta fold hydrolase</fullName>
    </submittedName>
</protein>
<evidence type="ECO:0000256" key="1">
    <source>
        <dbReference type="ARBA" id="ARBA00007169"/>
    </source>
</evidence>
<dbReference type="AlphaFoldDB" id="A0A6L6WW32"/>
<dbReference type="SUPFAM" id="SSF53474">
    <property type="entry name" value="alpha/beta-Hydrolases"/>
    <property type="match status" value="1"/>
</dbReference>
<dbReference type="InterPro" id="IPR001031">
    <property type="entry name" value="Thioesterase"/>
</dbReference>
<dbReference type="Proteomes" id="UP000483802">
    <property type="component" value="Unassembled WGS sequence"/>
</dbReference>
<feature type="domain" description="Thioesterase TesA-like" evidence="3">
    <location>
        <begin position="18"/>
        <end position="239"/>
    </location>
</feature>
<evidence type="ECO:0000259" key="3">
    <source>
        <dbReference type="SMART" id="SM00824"/>
    </source>
</evidence>
<evidence type="ECO:0000256" key="2">
    <source>
        <dbReference type="ARBA" id="ARBA00022801"/>
    </source>
</evidence>
<dbReference type="GO" id="GO:0016787">
    <property type="term" value="F:hydrolase activity"/>
    <property type="evidence" value="ECO:0007669"/>
    <property type="project" value="UniProtKB-KW"/>
</dbReference>
<name>A0A6L6WW32_9ACTN</name>
<reference evidence="4 5" key="1">
    <citation type="submission" date="2019-11" db="EMBL/GenBank/DDBJ databases">
        <title>Streptomyces typhae sp. nov., a novel endophytic actinomycete isolated from the root of cattail pollen (Typha angustifolia L.).</title>
        <authorList>
            <person name="Peng C."/>
        </authorList>
    </citation>
    <scope>NUCLEOTIDE SEQUENCE [LARGE SCALE GENOMIC DNA]</scope>
    <source>
        <strain evidence="5">p1417</strain>
    </source>
</reference>
<dbReference type="PANTHER" id="PTHR11487:SF0">
    <property type="entry name" value="S-ACYL FATTY ACID SYNTHASE THIOESTERASE, MEDIUM CHAIN"/>
    <property type="match status" value="1"/>
</dbReference>
<proteinExistence type="inferred from homology"/>